<dbReference type="EMBL" id="JALKCH010000005">
    <property type="protein sequence ID" value="MCK0196951.1"/>
    <property type="molecule type" value="Genomic_DNA"/>
</dbReference>
<name>A0ABT0DAG8_9HYPH</name>
<dbReference type="InterPro" id="IPR038732">
    <property type="entry name" value="HpyO/CreE_NAD-binding"/>
</dbReference>
<dbReference type="Gene3D" id="3.50.50.60">
    <property type="entry name" value="FAD/NAD(P)-binding domain"/>
    <property type="match status" value="1"/>
</dbReference>
<evidence type="ECO:0000259" key="1">
    <source>
        <dbReference type="Pfam" id="PF13454"/>
    </source>
</evidence>
<dbReference type="Pfam" id="PF13454">
    <property type="entry name" value="NAD_binding_9"/>
    <property type="match status" value="1"/>
</dbReference>
<evidence type="ECO:0000313" key="3">
    <source>
        <dbReference type="Proteomes" id="UP001203284"/>
    </source>
</evidence>
<proteinExistence type="predicted"/>
<dbReference type="InterPro" id="IPR052189">
    <property type="entry name" value="L-asp_N-monooxygenase_NS-form"/>
</dbReference>
<protein>
    <submittedName>
        <fullName evidence="2">FAD-dependent oxidoreductase</fullName>
    </submittedName>
</protein>
<sequence length="468" mass="49798">MSEGPIRTRVAIIGGGFSGAAVAWHLMTARPDLEHVVVIEPRDEIGRGVAYGAVDPSHRINVPAARMTLRPEEPEHFARWLDASGLLDADPAARMPDGRNFPARHVFGRYVADEVAALGARVLHLKTTACEVQRGAGGYRLRCADGSLVETELLVLAVAHPPPGLPARMAGLAGDPRLVADPWRAGALDSIAPEDRVLIVGTGLTMADIVAGLDTRGHEGPVTAISRRGLRSRGHPARAHEAVGDFAESPARTVRELVRRVRAEIERADTAGISWHAVLDAVRQQGGAIWQALPLGEKRRLVRHLRPFWDVHRFRIAPQVEAVLDRRLAECTLHLHRAGLVAAEGRPAGIAVRLRLRDGREVERIFDAVVLATGPAHGRLFDDDPLLSALKARGLAGPDPVGLGIAVDGAGRALGADGTAAPDLFVAGPLARGTFGELMGLPEVTRHAVRVAEGLAAALPRRAASAAE</sequence>
<keyword evidence="3" id="KW-1185">Reference proteome</keyword>
<comment type="caution">
    <text evidence="2">The sequence shown here is derived from an EMBL/GenBank/DDBJ whole genome shotgun (WGS) entry which is preliminary data.</text>
</comment>
<reference evidence="2 3" key="1">
    <citation type="submission" date="2022-04" db="EMBL/GenBank/DDBJ databases">
        <authorList>
            <person name="Grouzdev D.S."/>
            <person name="Pantiukh K.S."/>
            <person name="Krutkina M.S."/>
        </authorList>
    </citation>
    <scope>NUCLEOTIDE SEQUENCE [LARGE SCALE GENOMIC DNA]</scope>
    <source>
        <strain evidence="2 3">6x-1</strain>
    </source>
</reference>
<dbReference type="InterPro" id="IPR036188">
    <property type="entry name" value="FAD/NAD-bd_sf"/>
</dbReference>
<dbReference type="Proteomes" id="UP001203284">
    <property type="component" value="Unassembled WGS sequence"/>
</dbReference>
<feature type="domain" description="FAD-dependent urate hydroxylase HpyO/Asp monooxygenase CreE-like FAD/NAD(P)-binding" evidence="1">
    <location>
        <begin position="11"/>
        <end position="160"/>
    </location>
</feature>
<organism evidence="2 3">
    <name type="scientific">Ancylobacter crimeensis</name>
    <dbReference type="NCBI Taxonomy" id="2579147"/>
    <lineage>
        <taxon>Bacteria</taxon>
        <taxon>Pseudomonadati</taxon>
        <taxon>Pseudomonadota</taxon>
        <taxon>Alphaproteobacteria</taxon>
        <taxon>Hyphomicrobiales</taxon>
        <taxon>Xanthobacteraceae</taxon>
        <taxon>Ancylobacter</taxon>
    </lineage>
</organism>
<dbReference type="PANTHER" id="PTHR40254:SF1">
    <property type="entry name" value="BLR0577 PROTEIN"/>
    <property type="match status" value="1"/>
</dbReference>
<dbReference type="SUPFAM" id="SSF51905">
    <property type="entry name" value="FAD/NAD(P)-binding domain"/>
    <property type="match status" value="2"/>
</dbReference>
<accession>A0ABT0DAG8</accession>
<dbReference type="RefSeq" id="WP_247028482.1">
    <property type="nucleotide sequence ID" value="NZ_JALKCH010000005.1"/>
</dbReference>
<evidence type="ECO:0000313" key="2">
    <source>
        <dbReference type="EMBL" id="MCK0196951.1"/>
    </source>
</evidence>
<gene>
    <name evidence="2" type="ORF">MWN34_08495</name>
</gene>
<dbReference type="PANTHER" id="PTHR40254">
    <property type="entry name" value="BLR0577 PROTEIN"/>
    <property type="match status" value="1"/>
</dbReference>